<feature type="domain" description="Fluoroacetyl-CoA-specific thioesterase-like" evidence="1">
    <location>
        <begin position="16"/>
        <end position="121"/>
    </location>
</feature>
<dbReference type="InterPro" id="IPR025540">
    <property type="entry name" value="FlK"/>
</dbReference>
<dbReference type="CDD" id="cd03440">
    <property type="entry name" value="hot_dog"/>
    <property type="match status" value="1"/>
</dbReference>
<reference evidence="2 3" key="3">
    <citation type="submission" date="2019-09" db="EMBL/GenBank/DDBJ databases">
        <title>Taxonomic note: a critical rebuttal of the proposed division of the genus Arcobacter into six genera, emended descriptions of Arcobacter anaerophilus and the genus Arcobacter, and an assessment of genus-level boundaries for Epsilonproteobacteria using in silico genomic comparator tools.</title>
        <authorList>
            <person name="On S.L.W."/>
            <person name="Miller W.G."/>
            <person name="Biggs P."/>
            <person name="Cornelius A."/>
            <person name="Vandamme P."/>
        </authorList>
    </citation>
    <scope>NUCLEOTIDE SEQUENCE [LARGE SCALE GENOMIC DNA]</scope>
    <source>
        <strain evidence="2 3">LMG 26638</strain>
    </source>
</reference>
<dbReference type="SUPFAM" id="SSF54637">
    <property type="entry name" value="Thioesterase/thiol ester dehydrase-isomerase"/>
    <property type="match status" value="1"/>
</dbReference>
<sequence length="135" mass="14420">MELEIGTKATIDYVVKNKDLAKNLEISSDDNFPPVMATARMTALMECSAAKAMKPLLGNGKLSVGVEVSLKHLAPTLEGDTVSSTATFVGMEGKLYKFEIEAKDSGGLIGTCIHTRAIVTEDRLMSGANKRVGKE</sequence>
<evidence type="ECO:0000313" key="3">
    <source>
        <dbReference type="Proteomes" id="UP000322726"/>
    </source>
</evidence>
<evidence type="ECO:0000313" key="2">
    <source>
        <dbReference type="EMBL" id="QEP34768.1"/>
    </source>
</evidence>
<dbReference type="PIRSF" id="PIRSF014972">
    <property type="entry name" value="FlK"/>
    <property type="match status" value="1"/>
</dbReference>
<keyword evidence="3" id="KW-1185">Reference proteome</keyword>
<dbReference type="InterPro" id="IPR029069">
    <property type="entry name" value="HotDog_dom_sf"/>
</dbReference>
<dbReference type="Proteomes" id="UP000322726">
    <property type="component" value="Chromosome"/>
</dbReference>
<evidence type="ECO:0000259" key="1">
    <source>
        <dbReference type="Pfam" id="PF22636"/>
    </source>
</evidence>
<dbReference type="PANTHER" id="PTHR36934">
    <property type="entry name" value="BLR0278 PROTEIN"/>
    <property type="match status" value="1"/>
</dbReference>
<dbReference type="InterPro" id="IPR054485">
    <property type="entry name" value="FlK-like_dom"/>
</dbReference>
<dbReference type="OrthoDB" id="6902891at2"/>
<accession>A0A5C2H973</accession>
<proteinExistence type="predicted"/>
<reference evidence="3" key="1">
    <citation type="submission" date="2019-09" db="EMBL/GenBank/DDBJ databases">
        <title>Complete genome sequencing of four Arcobacter species reveals a diverse suite of mobile elements.</title>
        <authorList>
            <person name="On S.L.W."/>
            <person name="Miller W.G."/>
            <person name="Biggs P."/>
            <person name="Cornelius A."/>
            <person name="Vandamme P."/>
        </authorList>
    </citation>
    <scope>NUCLEOTIDE SEQUENCE [LARGE SCALE GENOMIC DNA]</scope>
    <source>
        <strain evidence="3">LMG 26638</strain>
    </source>
</reference>
<dbReference type="RefSeq" id="WP_130233693.1">
    <property type="nucleotide sequence ID" value="NZ_BMEF01000021.1"/>
</dbReference>
<dbReference type="PANTHER" id="PTHR36934:SF1">
    <property type="entry name" value="THIOESTERASE DOMAIN-CONTAINING PROTEIN"/>
    <property type="match status" value="1"/>
</dbReference>
<name>A0A5C2H973_9BACT</name>
<dbReference type="KEGG" id="apai:APAC_1672"/>
<protein>
    <submittedName>
        <fullName evidence="2">Thioesterase</fullName>
    </submittedName>
</protein>
<organism evidence="2 3">
    <name type="scientific">Malaciobacter pacificus</name>
    <dbReference type="NCBI Taxonomy" id="1080223"/>
    <lineage>
        <taxon>Bacteria</taxon>
        <taxon>Pseudomonadati</taxon>
        <taxon>Campylobacterota</taxon>
        <taxon>Epsilonproteobacteria</taxon>
        <taxon>Campylobacterales</taxon>
        <taxon>Arcobacteraceae</taxon>
        <taxon>Malaciobacter</taxon>
    </lineage>
</organism>
<reference evidence="2 3" key="2">
    <citation type="submission" date="2019-09" db="EMBL/GenBank/DDBJ databases">
        <title>Complete genome sequencing of four Arcobacter species reveals a diverse suite of mobile elements.</title>
        <authorList>
            <person name="Miller W.G."/>
            <person name="Yee E."/>
            <person name="Bono J.L."/>
        </authorList>
    </citation>
    <scope>NUCLEOTIDE SEQUENCE [LARGE SCALE GENOMIC DNA]</scope>
    <source>
        <strain evidence="2 3">LMG 26638</strain>
    </source>
</reference>
<dbReference type="Gene3D" id="3.10.129.10">
    <property type="entry name" value="Hotdog Thioesterase"/>
    <property type="match status" value="1"/>
</dbReference>
<dbReference type="Pfam" id="PF22636">
    <property type="entry name" value="FlK"/>
    <property type="match status" value="1"/>
</dbReference>
<dbReference type="AlphaFoldDB" id="A0A5C2H973"/>
<dbReference type="EMBL" id="CP035928">
    <property type="protein sequence ID" value="QEP34768.1"/>
    <property type="molecule type" value="Genomic_DNA"/>
</dbReference>
<gene>
    <name evidence="2" type="ORF">APAC_1672</name>
</gene>